<accession>A0A1E5XWW9</accession>
<comment type="caution">
    <text evidence="2">The sequence shown here is derived from an EMBL/GenBank/DDBJ whole genome shotgun (WGS) entry which is preliminary data.</text>
</comment>
<feature type="transmembrane region" description="Helical" evidence="1">
    <location>
        <begin position="174"/>
        <end position="192"/>
    </location>
</feature>
<keyword evidence="3" id="KW-1185">Reference proteome</keyword>
<proteinExistence type="predicted"/>
<name>A0A1E5XWW9_9HYPH</name>
<dbReference type="OrthoDB" id="5624959at2"/>
<feature type="transmembrane region" description="Helical" evidence="1">
    <location>
        <begin position="121"/>
        <end position="141"/>
    </location>
</feature>
<keyword evidence="1" id="KW-0472">Membrane</keyword>
<dbReference type="RefSeq" id="WP_069907790.1">
    <property type="nucleotide sequence ID" value="NZ_LAJE02000034.1"/>
</dbReference>
<evidence type="ECO:0000313" key="3">
    <source>
        <dbReference type="Proteomes" id="UP000095463"/>
    </source>
</evidence>
<dbReference type="Proteomes" id="UP000095463">
    <property type="component" value="Unassembled WGS sequence"/>
</dbReference>
<gene>
    <name evidence="2" type="ORF">VW23_008360</name>
</gene>
<protein>
    <submittedName>
        <fullName evidence="2">Uncharacterized protein</fullName>
    </submittedName>
</protein>
<feature type="transmembrane region" description="Helical" evidence="1">
    <location>
        <begin position="24"/>
        <end position="45"/>
    </location>
</feature>
<evidence type="ECO:0000256" key="1">
    <source>
        <dbReference type="SAM" id="Phobius"/>
    </source>
</evidence>
<feature type="transmembrane region" description="Helical" evidence="1">
    <location>
        <begin position="57"/>
        <end position="75"/>
    </location>
</feature>
<reference evidence="2 3" key="1">
    <citation type="journal article" date="2015" name="Genome Announc.">
        <title>Genome Assemblies of Three Soil-Associated Devosia species: D. insulae, D. limi, and D. soli.</title>
        <authorList>
            <person name="Hassan Y.I."/>
            <person name="Lepp D."/>
            <person name="Zhou T."/>
        </authorList>
    </citation>
    <scope>NUCLEOTIDE SEQUENCE [LARGE SCALE GENOMIC DNA]</scope>
    <source>
        <strain evidence="2 3">DS-56</strain>
    </source>
</reference>
<evidence type="ECO:0000313" key="2">
    <source>
        <dbReference type="EMBL" id="OEO33080.1"/>
    </source>
</evidence>
<feature type="transmembrane region" description="Helical" evidence="1">
    <location>
        <begin position="148"/>
        <end position="168"/>
    </location>
</feature>
<dbReference type="EMBL" id="LAJE02000034">
    <property type="protein sequence ID" value="OEO33080.1"/>
    <property type="molecule type" value="Genomic_DNA"/>
</dbReference>
<keyword evidence="1" id="KW-1133">Transmembrane helix</keyword>
<feature type="transmembrane region" description="Helical" evidence="1">
    <location>
        <begin position="96"/>
        <end position="115"/>
    </location>
</feature>
<keyword evidence="1" id="KW-0812">Transmembrane</keyword>
<organism evidence="2 3">
    <name type="scientific">Devosia insulae DS-56</name>
    <dbReference type="NCBI Taxonomy" id="1116389"/>
    <lineage>
        <taxon>Bacteria</taxon>
        <taxon>Pseudomonadati</taxon>
        <taxon>Pseudomonadota</taxon>
        <taxon>Alphaproteobacteria</taxon>
        <taxon>Hyphomicrobiales</taxon>
        <taxon>Devosiaceae</taxon>
        <taxon>Devosia</taxon>
    </lineage>
</organism>
<sequence>MPDLDKALADIVEIKSRLAQSSEFLGLGPAALAASGVLAFAVAALQSVLPGAAEPMAYFTGWVLTAIVAVALIGAEMLRRAQRHHAGLADQMIREAVLNFVPAGVAGAALLAFFARFAPEQLWLVPGLWLILVSLGIFAAARSLPRAIALAGAWYLLSGFTVLLLTAGDHSLSPWHMGLPFAIGQLLIAAIVHRASEAANVR</sequence>
<dbReference type="AlphaFoldDB" id="A0A1E5XWW9"/>